<accession>A0ABX3FI30</accession>
<organism evidence="3 4">
    <name type="scientific">Vibrio ponticus</name>
    <dbReference type="NCBI Taxonomy" id="265668"/>
    <lineage>
        <taxon>Bacteria</taxon>
        <taxon>Pseudomonadati</taxon>
        <taxon>Pseudomonadota</taxon>
        <taxon>Gammaproteobacteria</taxon>
        <taxon>Vibrionales</taxon>
        <taxon>Vibrionaceae</taxon>
        <taxon>Vibrio</taxon>
    </lineage>
</organism>
<feature type="domain" description="DUF6701" evidence="2">
    <location>
        <begin position="443"/>
        <end position="994"/>
    </location>
</feature>
<gene>
    <name evidence="3" type="ORF">BIY21_01865</name>
</gene>
<dbReference type="InterPro" id="IPR046524">
    <property type="entry name" value="DUF6701"/>
</dbReference>
<dbReference type="Proteomes" id="UP000186206">
    <property type="component" value="Unassembled WGS sequence"/>
</dbReference>
<feature type="chain" id="PRO_5047505521" description="DUF6701 domain-containing protein" evidence="1">
    <location>
        <begin position="25"/>
        <end position="1000"/>
    </location>
</feature>
<evidence type="ECO:0000313" key="4">
    <source>
        <dbReference type="Proteomes" id="UP000186206"/>
    </source>
</evidence>
<sequence length="1000" mass="109532">MRNKLIMLLGIVLCNLSFQSTVYAKKPIKPIEPCLLIPGVAQTNNYDNSGKPYGALIIASTNKMFLKSSDILSFFEPYNNAPGCYYDQSSTGAMCVTTAHAYENIPAKLPKLKNSKDNFTCVSGDICSLPRGIYQSITVEAKATLRLAGEYQMNMLSMLEQSKIELGSDTQIHYEVIELAGNNIEINQLNPKSLLFVGHGDIAGFTVGESYLFGKKEYVKNKINAHIYIHPGSSNRSGFDIQGYDHVFNGGVTSNSVSIAGGRNIFNAISAKCLVPTPEIAKIEIKPTNMYLQCAAENKVYVYVYDKDNRPITDIGDSKVSLYSTQNGALTFELDTFDATRSRFVFNIKDKANNNYGPIAVKAHLVGAEDSVFDDSDVVYAPVVFDINGGAEKELIAGKPDSVKIHALACDNSNKPIFGNYQQSLNLSHLVNAKFSPGNWSDNKNKLTFSAAFKDGEAVAPLRFDDAGEFTATLKDTVKCSDFGDNVKDCPSELSGSKDEVDVVGELKFKARPWTFALCQSLDQELLPNGNISDVNSARFVAAGEPFSVNVLPIRWLESSSAPITTQPDYCNSNNVTSNFFLGGDDDIDVQLKHNVLAPALADGVLKGTVSVKYDQQQAQVSGVYRFNDLSWTEVGQLELKASASGQYLGMTIDEGRTDVGRFYPHHFAISQSEWIAPVNQGDFTYLSQPFESAQVKVAAFALGDTQVKNYHHFTPGLQASFALWDDSSAKDNNPLHLDLALGEWREDSLGSSGYSYWELEDLTARVMRFEQGNTGSSIITKENGPFNTGSGLDNTDYGLQVTGVDPVFFDSHTSQDYQQFINQPKLRYGRMVLSSLGGTSGIALKVPLKVEYWDGSDFVTNVDDSAAKFAAASDYQCKKTIWPQAPIASDSKLSEPSGLTNVELGVSDKLVATADTSDSQLREQVQFWLRLDDIDDLTHVSPQVDEVGVSCGSSGLDQPWLQYNWHGKGDEDPSTVVTFGIYRGNDRIIFRSESGLTGQ</sequence>
<reference evidence="3 4" key="1">
    <citation type="submission" date="2016-09" db="EMBL/GenBank/DDBJ databases">
        <title>Genomic Taxonomy of the Vibrionaceae.</title>
        <authorList>
            <person name="Gonzalez-Castillo A."/>
            <person name="Gomez-Gil B."/>
            <person name="Enciso-Ibarra K."/>
        </authorList>
    </citation>
    <scope>NUCLEOTIDE SEQUENCE [LARGE SCALE GENOMIC DNA]</scope>
    <source>
        <strain evidence="3 4">CAIM 1731</strain>
    </source>
</reference>
<evidence type="ECO:0000256" key="1">
    <source>
        <dbReference type="SAM" id="SignalP"/>
    </source>
</evidence>
<name>A0ABX3FI30_9VIBR</name>
<keyword evidence="1" id="KW-0732">Signal</keyword>
<keyword evidence="4" id="KW-1185">Reference proteome</keyword>
<proteinExistence type="predicted"/>
<evidence type="ECO:0000259" key="2">
    <source>
        <dbReference type="Pfam" id="PF20419"/>
    </source>
</evidence>
<comment type="caution">
    <text evidence="3">The sequence shown here is derived from an EMBL/GenBank/DDBJ whole genome shotgun (WGS) entry which is preliminary data.</text>
</comment>
<evidence type="ECO:0000313" key="3">
    <source>
        <dbReference type="EMBL" id="OLQ92861.1"/>
    </source>
</evidence>
<protein>
    <recommendedName>
        <fullName evidence="2">DUF6701 domain-containing protein</fullName>
    </recommendedName>
</protein>
<dbReference type="Pfam" id="PF20419">
    <property type="entry name" value="DUF6701"/>
    <property type="match status" value="1"/>
</dbReference>
<dbReference type="EMBL" id="MJMI01000087">
    <property type="protein sequence ID" value="OLQ92861.1"/>
    <property type="molecule type" value="Genomic_DNA"/>
</dbReference>
<feature type="signal peptide" evidence="1">
    <location>
        <begin position="1"/>
        <end position="24"/>
    </location>
</feature>